<evidence type="ECO:0000313" key="1">
    <source>
        <dbReference type="EMBL" id="PMD38335.1"/>
    </source>
</evidence>
<keyword evidence="2" id="KW-1185">Reference proteome</keyword>
<evidence type="ECO:0000313" key="2">
    <source>
        <dbReference type="Proteomes" id="UP000235786"/>
    </source>
</evidence>
<accession>A0A2J6RIJ7</accession>
<protein>
    <submittedName>
        <fullName evidence="1">Uncharacterized protein</fullName>
    </submittedName>
</protein>
<dbReference type="OrthoDB" id="2129688at2759"/>
<gene>
    <name evidence="1" type="ORF">L207DRAFT_585238</name>
</gene>
<name>A0A2J6RIJ7_HYAVF</name>
<organism evidence="1 2">
    <name type="scientific">Hyaloscypha variabilis (strain UAMH 11265 / GT02V1 / F)</name>
    <name type="common">Meliniomyces variabilis</name>
    <dbReference type="NCBI Taxonomy" id="1149755"/>
    <lineage>
        <taxon>Eukaryota</taxon>
        <taxon>Fungi</taxon>
        <taxon>Dikarya</taxon>
        <taxon>Ascomycota</taxon>
        <taxon>Pezizomycotina</taxon>
        <taxon>Leotiomycetes</taxon>
        <taxon>Helotiales</taxon>
        <taxon>Hyaloscyphaceae</taxon>
        <taxon>Hyaloscypha</taxon>
        <taxon>Hyaloscypha variabilis</taxon>
    </lineage>
</organism>
<dbReference type="AlphaFoldDB" id="A0A2J6RIJ7"/>
<proteinExistence type="predicted"/>
<dbReference type="EMBL" id="KZ613948">
    <property type="protein sequence ID" value="PMD38335.1"/>
    <property type="molecule type" value="Genomic_DNA"/>
</dbReference>
<dbReference type="Proteomes" id="UP000235786">
    <property type="component" value="Unassembled WGS sequence"/>
</dbReference>
<reference evidence="1 2" key="1">
    <citation type="submission" date="2016-04" db="EMBL/GenBank/DDBJ databases">
        <title>A degradative enzymes factory behind the ericoid mycorrhizal symbiosis.</title>
        <authorList>
            <consortium name="DOE Joint Genome Institute"/>
            <person name="Martino E."/>
            <person name="Morin E."/>
            <person name="Grelet G."/>
            <person name="Kuo A."/>
            <person name="Kohler A."/>
            <person name="Daghino S."/>
            <person name="Barry K."/>
            <person name="Choi C."/>
            <person name="Cichocki N."/>
            <person name="Clum A."/>
            <person name="Copeland A."/>
            <person name="Hainaut M."/>
            <person name="Haridas S."/>
            <person name="Labutti K."/>
            <person name="Lindquist E."/>
            <person name="Lipzen A."/>
            <person name="Khouja H.-R."/>
            <person name="Murat C."/>
            <person name="Ohm R."/>
            <person name="Olson A."/>
            <person name="Spatafora J."/>
            <person name="Veneault-Fourrey C."/>
            <person name="Henrissat B."/>
            <person name="Grigoriev I."/>
            <person name="Martin F."/>
            <person name="Perotto S."/>
        </authorList>
    </citation>
    <scope>NUCLEOTIDE SEQUENCE [LARGE SCALE GENOMIC DNA]</scope>
    <source>
        <strain evidence="1 2">F</strain>
    </source>
</reference>
<sequence>MGSKDHEELCFHKLLCAIHTRPYQIPSVAELATITNIADYHQALPVLSSTIYAAMLKTSNFYSAILKDPCSVLTSARTLRNDILFKDSLLFSLGPRSNPIFLKLSDPELFKLATTSYARICVKIVKAQPALLSRMQKPPIPSGYQPDDHHQELGERLAGSIFQCGSGFLLPVYYHKYFESQLDSTE</sequence>